<comment type="caution">
    <text evidence="2">The sequence shown here is derived from an EMBL/GenBank/DDBJ whole genome shotgun (WGS) entry which is preliminary data.</text>
</comment>
<dbReference type="Proteomes" id="UP001521222">
    <property type="component" value="Unassembled WGS sequence"/>
</dbReference>
<accession>A0ABR3RZF5</accession>
<reference evidence="2 3" key="1">
    <citation type="submission" date="2024-02" db="EMBL/GenBank/DDBJ databases">
        <title>De novo assembly and annotation of 12 fungi associated with fruit tree decline syndrome in Ontario, Canada.</title>
        <authorList>
            <person name="Sulman M."/>
            <person name="Ellouze W."/>
            <person name="Ilyukhin E."/>
        </authorList>
    </citation>
    <scope>NUCLEOTIDE SEQUENCE [LARGE SCALE GENOMIC DNA]</scope>
    <source>
        <strain evidence="2 3">M97-236</strain>
    </source>
</reference>
<keyword evidence="3" id="KW-1185">Reference proteome</keyword>
<organism evidence="2 3">
    <name type="scientific">Nothophoma quercina</name>
    <dbReference type="NCBI Taxonomy" id="749835"/>
    <lineage>
        <taxon>Eukaryota</taxon>
        <taxon>Fungi</taxon>
        <taxon>Dikarya</taxon>
        <taxon>Ascomycota</taxon>
        <taxon>Pezizomycotina</taxon>
        <taxon>Dothideomycetes</taxon>
        <taxon>Pleosporomycetidae</taxon>
        <taxon>Pleosporales</taxon>
        <taxon>Pleosporineae</taxon>
        <taxon>Didymellaceae</taxon>
        <taxon>Nothophoma</taxon>
    </lineage>
</organism>
<feature type="chain" id="PRO_5045634464" evidence="1">
    <location>
        <begin position="17"/>
        <end position="280"/>
    </location>
</feature>
<dbReference type="EMBL" id="JAKIXB020000003">
    <property type="protein sequence ID" value="KAL1609801.1"/>
    <property type="molecule type" value="Genomic_DNA"/>
</dbReference>
<keyword evidence="1" id="KW-0732">Signal</keyword>
<evidence type="ECO:0000256" key="1">
    <source>
        <dbReference type="SAM" id="SignalP"/>
    </source>
</evidence>
<name>A0ABR3RZF5_9PLEO</name>
<gene>
    <name evidence="2" type="ORF">SLS59_001312</name>
</gene>
<evidence type="ECO:0000313" key="3">
    <source>
        <dbReference type="Proteomes" id="UP001521222"/>
    </source>
</evidence>
<protein>
    <submittedName>
        <fullName evidence="2">Uncharacterized protein</fullName>
    </submittedName>
</protein>
<evidence type="ECO:0000313" key="2">
    <source>
        <dbReference type="EMBL" id="KAL1609801.1"/>
    </source>
</evidence>
<feature type="signal peptide" evidence="1">
    <location>
        <begin position="1"/>
        <end position="16"/>
    </location>
</feature>
<proteinExistence type="predicted"/>
<sequence length="280" mass="28181">MSLKYFTLALAATVAAAPGSPFQALEAQASNDNPCEPCQPSGATGTDPPAVGSDLSGLYVDVLNSVQGISFSKRNGMTVRAATSGFCCVASLNCVNVQSLNIPMCYDKFTTNFKFPDGSYGSLTTGDYVSNGQTINLLSGDYSGGNIYSAAPQDKPNTSTLSVPAQYTGTGVGAAIPASELGSVVVYTTTIPGTTFSAPTTVPGTVRAATVNGVAVSTTIAPQTITQATTVAPQTTVITTQVPADASASASSKGAAGVVGVDSSKSFGVSVLGALMYFLM</sequence>